<keyword evidence="3" id="KW-1185">Reference proteome</keyword>
<dbReference type="Pfam" id="PF13424">
    <property type="entry name" value="TPR_12"/>
    <property type="match status" value="1"/>
</dbReference>
<dbReference type="InterPro" id="IPR011990">
    <property type="entry name" value="TPR-like_helical_dom_sf"/>
</dbReference>
<proteinExistence type="predicted"/>
<dbReference type="InterPro" id="IPR002182">
    <property type="entry name" value="NB-ARC"/>
</dbReference>
<dbReference type="AlphaFoldDB" id="A0A2T4GFH2"/>
<dbReference type="InterPro" id="IPR027417">
    <property type="entry name" value="P-loop_NTPase"/>
</dbReference>
<dbReference type="OMA" id="HARFSIW"/>
<dbReference type="Proteomes" id="UP000241587">
    <property type="component" value="Unassembled WGS sequence"/>
</dbReference>
<evidence type="ECO:0000313" key="3">
    <source>
        <dbReference type="Proteomes" id="UP000241587"/>
    </source>
</evidence>
<name>A0A2T4GFH2_FUSCU</name>
<dbReference type="Pfam" id="PF00931">
    <property type="entry name" value="NB-ARC"/>
    <property type="match status" value="1"/>
</dbReference>
<dbReference type="GO" id="GO:0043531">
    <property type="term" value="F:ADP binding"/>
    <property type="evidence" value="ECO:0007669"/>
    <property type="project" value="InterPro"/>
</dbReference>
<protein>
    <recommendedName>
        <fullName evidence="1">NB-ARC domain-containing protein</fullName>
    </recommendedName>
</protein>
<dbReference type="SUPFAM" id="SSF52540">
    <property type="entry name" value="P-loop containing nucleoside triphosphate hydrolases"/>
    <property type="match status" value="1"/>
</dbReference>
<dbReference type="PANTHER" id="PTHR46082">
    <property type="entry name" value="ATP/GTP-BINDING PROTEIN-RELATED"/>
    <property type="match status" value="1"/>
</dbReference>
<evidence type="ECO:0000259" key="1">
    <source>
        <dbReference type="Pfam" id="PF00931"/>
    </source>
</evidence>
<dbReference type="SUPFAM" id="SSF48452">
    <property type="entry name" value="TPR-like"/>
    <property type="match status" value="1"/>
</dbReference>
<sequence length="1278" mass="145193">MAQQITTTTISDATRQCVNAFSDVLLRAVSGYEVPDLAMIKEHHARFSIWAEELGVSPKSNSSPEYRLHDVPDIKNVIVKLLQQLKTNVEVISSLHPVSQILNKPEETNDDDEYSSDSSLGISEDDYMERELELVPESHFATNKHTQVIGEIISHLYRFTSMVKQQYVHAEDHKMDQWVLEEGQQLEEQLKGLELYMSYSLESDFPTLQPFLRNRLINTVIQRRKRLLYQEECFEKLESSVQGSSNTKGQELASGHPDVQDIRPYICLFQNCNTPLQQFTAKSDWINHMSSQHAQVWVCQVKGHETWLFQNPANLKTHLQKEHSDIVKTDQISLLTVKSARPSSDILGALATENIPENSERLPVCPFCNLSASVFEPKSQLAAPGHRPTAETSQDTYQKAHDHISEHLKLIAHESLPPALQKPKPISLSSFKFAIICGRSSFPVGTVSGLFNQGSYMNHPFQGRISEMNSYSLAAIGRRNVVRVHIEEVVNCDLETLLLDIRRSFPCIELFVLVDAYPINPPPSNKQINFGDVIVGTDRHPYYSKFIHKPGARVRSLLAKMRTPQVQKMVQQRISTNPDVLEEYQSLAATYRSTGYKKNATQRHLRGKYHKRFFYLDNRARQSNGIRSLVSILVLLKVSHDLDFNTENTGMLLFQSSKCNRNIMTITQIRRIIGIIPHLFIQSTCESRAYWQDSEQDRYAARTAAALTSAILDFWPSMSSTETSAIYDPMHHILIPKNEDFVERQTSMKALEEKLFRDGREQVTILGADGNGKTQLALWLAYWVKDNMQNYSVFWAAAVSAEAFEQDCRRIVESLGYRCTGGNDPKVVLQRYLNSDSSGRWILILHEASDEDLTYGQCDHPFEISKFLPNSRKGRILVTTESKEVAWVGDAVVTLSYMNDEESLNLLSRSLINKSHDKTLMKELLQIVPSHPPVISMAAAYININKVTLSSYLGILKDAERSANSLLDISDTRLSLCSTFDVSFEHIEKHHDLAAKILLFVSFFEPNTIPSSILPGTENVQKFNEAIHILRQYQFVKTQYDAVMIDIRSYVHRAIQIWVKNRDSTDHYRGAVAAHLVQVLTPNDSETRQLWNQHLPKVLHLITHAKHFHRDTSNLGCLVVRHLHQDGRVGEAIKVFEGLLDSQSGALSEDEAYYLTLEFELAGLYRLNSQTQKAIDLLEHVVATRDRTLAESHPYRLASQNELARAYEKNGQHKQAIKILEHLTSVREKIGGVDDPELLVLQHQLAYAYLSTGKLDEGNELLEHITPVKGRSSSDAHP</sequence>
<dbReference type="OrthoDB" id="626167at2759"/>
<comment type="caution">
    <text evidence="2">The sequence shown here is derived from an EMBL/GenBank/DDBJ whole genome shotgun (WGS) entry which is preliminary data.</text>
</comment>
<dbReference type="Gene3D" id="3.40.50.300">
    <property type="entry name" value="P-loop containing nucleotide triphosphate hydrolases"/>
    <property type="match status" value="1"/>
</dbReference>
<feature type="domain" description="NB-ARC" evidence="1">
    <location>
        <begin position="745"/>
        <end position="914"/>
    </location>
</feature>
<accession>A0A2T4GFH2</accession>
<dbReference type="InterPro" id="IPR053137">
    <property type="entry name" value="NLR-like"/>
</dbReference>
<organism evidence="2 3">
    <name type="scientific">Fusarium culmorum</name>
    <dbReference type="NCBI Taxonomy" id="5516"/>
    <lineage>
        <taxon>Eukaryota</taxon>
        <taxon>Fungi</taxon>
        <taxon>Dikarya</taxon>
        <taxon>Ascomycota</taxon>
        <taxon>Pezizomycotina</taxon>
        <taxon>Sordariomycetes</taxon>
        <taxon>Hypocreomycetidae</taxon>
        <taxon>Hypocreales</taxon>
        <taxon>Nectriaceae</taxon>
        <taxon>Fusarium</taxon>
    </lineage>
</organism>
<gene>
    <name evidence="2" type="ORF">FCULG_00012183</name>
</gene>
<evidence type="ECO:0000313" key="2">
    <source>
        <dbReference type="EMBL" id="PTD02210.1"/>
    </source>
</evidence>
<reference evidence="2 3" key="1">
    <citation type="submission" date="2018-02" db="EMBL/GenBank/DDBJ databases">
        <title>Fusarium culmorum secondary metabolites in fungal-bacterial-plant interactions.</title>
        <authorList>
            <person name="Schmidt R."/>
        </authorList>
    </citation>
    <scope>NUCLEOTIDE SEQUENCE [LARGE SCALE GENOMIC DNA]</scope>
    <source>
        <strain evidence="2 3">PV</strain>
    </source>
</reference>
<dbReference type="EMBL" id="PVEM01000023">
    <property type="protein sequence ID" value="PTD02210.1"/>
    <property type="molecule type" value="Genomic_DNA"/>
</dbReference>
<dbReference type="Gene3D" id="1.25.40.10">
    <property type="entry name" value="Tetratricopeptide repeat domain"/>
    <property type="match status" value="1"/>
</dbReference>
<dbReference type="PANTHER" id="PTHR46082:SF6">
    <property type="entry name" value="AAA+ ATPASE DOMAIN-CONTAINING PROTEIN-RELATED"/>
    <property type="match status" value="1"/>
</dbReference>